<evidence type="ECO:0000256" key="1">
    <source>
        <dbReference type="SAM" id="SignalP"/>
    </source>
</evidence>
<accession>S4P634</accession>
<protein>
    <submittedName>
        <fullName evidence="2">Uncharacterized protein</fullName>
    </submittedName>
</protein>
<dbReference type="AlphaFoldDB" id="S4P634"/>
<reference evidence="2" key="2">
    <citation type="submission" date="2013-05" db="EMBL/GenBank/DDBJ databases">
        <authorList>
            <person name="Carter J.-M."/>
            <person name="Baker S.C."/>
            <person name="Pink R."/>
            <person name="Carter D.R.F."/>
            <person name="Collins A."/>
            <person name="Tomlin J."/>
            <person name="Gibbs M."/>
            <person name="Breuker C.J."/>
        </authorList>
    </citation>
    <scope>NUCLEOTIDE SEQUENCE</scope>
    <source>
        <tissue evidence="2">Ovary</tissue>
    </source>
</reference>
<feature type="non-terminal residue" evidence="2">
    <location>
        <position position="128"/>
    </location>
</feature>
<feature type="signal peptide" evidence="1">
    <location>
        <begin position="1"/>
        <end position="18"/>
    </location>
</feature>
<sequence>MFKTVLFQLSCIFMLVTTNPLQGFYSYPFIHHQDDFRYERPILVQPSDFISYPQLFLNQNQLPPSQNTITSYNDYLQQIYLQNYLQKNLAEDQNGFKIKHYASDTAASLTPNVAKNYYLNLVAGNILK</sequence>
<keyword evidence="1" id="KW-0732">Signal</keyword>
<organism evidence="2">
    <name type="scientific">Pararge aegeria</name>
    <name type="common">speckled wood butterfly</name>
    <dbReference type="NCBI Taxonomy" id="116150"/>
    <lineage>
        <taxon>Eukaryota</taxon>
        <taxon>Metazoa</taxon>
        <taxon>Ecdysozoa</taxon>
        <taxon>Arthropoda</taxon>
        <taxon>Hexapoda</taxon>
        <taxon>Insecta</taxon>
        <taxon>Pterygota</taxon>
        <taxon>Neoptera</taxon>
        <taxon>Endopterygota</taxon>
        <taxon>Lepidoptera</taxon>
        <taxon>Glossata</taxon>
        <taxon>Ditrysia</taxon>
        <taxon>Papilionoidea</taxon>
        <taxon>Nymphalidae</taxon>
        <taxon>Satyrinae</taxon>
        <taxon>Satyrini</taxon>
        <taxon>Parargina</taxon>
        <taxon>Pararge</taxon>
    </lineage>
</organism>
<dbReference type="EMBL" id="GAIX01010540">
    <property type="protein sequence ID" value="JAA82020.1"/>
    <property type="molecule type" value="Transcribed_RNA"/>
</dbReference>
<name>S4P634_9NEOP</name>
<proteinExistence type="predicted"/>
<evidence type="ECO:0000313" key="2">
    <source>
        <dbReference type="EMBL" id="JAA82020.1"/>
    </source>
</evidence>
<feature type="chain" id="PRO_5004531834" evidence="1">
    <location>
        <begin position="19"/>
        <end position="128"/>
    </location>
</feature>
<reference evidence="2" key="1">
    <citation type="journal article" date="2013" name="BMC Genomics">
        <title>Unscrambling butterfly oogenesis.</title>
        <authorList>
            <person name="Carter J.M."/>
            <person name="Baker S.C."/>
            <person name="Pink R."/>
            <person name="Carter D.R."/>
            <person name="Collins A."/>
            <person name="Tomlin J."/>
            <person name="Gibbs M."/>
            <person name="Breuker C.J."/>
        </authorList>
    </citation>
    <scope>NUCLEOTIDE SEQUENCE</scope>
    <source>
        <tissue evidence="2">Ovary</tissue>
    </source>
</reference>